<dbReference type="GO" id="GO:0055085">
    <property type="term" value="P:transmembrane transport"/>
    <property type="evidence" value="ECO:0007669"/>
    <property type="project" value="InterPro"/>
</dbReference>
<sequence length="589" mass="63517">MSSVTSNISARGGALSRLKLGPLWLAAPALAFVAVFLLLPMLRLIGLSFSGEETAGVSLEHYQHLADTPIYMRILWITFRISILTAFFSVLLGYPVAAWLARLPDSRRNKWLFLVLLPFWTSYLVKTFAWMIMLGDRGLFNSILTGTGVTDGSLDLMYNEFGVLVGMVHAMMPLAILTMVPVMTGIDQRLPLAAGSLGAKRAQRFWLIEFPLAMPGVAAGGLLTFITSLGFFIVPAYLGGRGQTMLAQIIIMQVQELVNWAFAAVLSVMLVAAALVAIWIYDQFFGLSSLTQASSTGAKGSKTGAQWLRGAGQKVLAGLAWICSPFNRLGDRGDDGPKPVRAAYLGVLFLFLLAPAIIVLPLAFTAEQALTFPPPSYSTRWFSEYFGSQIWISATLRSFGVAFATAILATLLGGMAALALARSDSKWGKAVFGLMLAPMIVPRIVIAVGLFYLMAQIGLVASNIGLIIGHTLLAIPFTFIAIGAVLKGYDWRLDQAAATLGAGRIKVLRLITLPLLRGGIISAALFAFVTSFDELTIALFISGGLKSTLPKQMWDDMYLQLNPTLAAVSVVVLVIVTVILLLAQRVQKS</sequence>
<dbReference type="Pfam" id="PF00528">
    <property type="entry name" value="BPD_transp_1"/>
    <property type="match status" value="2"/>
</dbReference>
<evidence type="ECO:0000259" key="9">
    <source>
        <dbReference type="PROSITE" id="PS50928"/>
    </source>
</evidence>
<evidence type="ECO:0000256" key="7">
    <source>
        <dbReference type="ARBA" id="ARBA00023136"/>
    </source>
</evidence>
<feature type="domain" description="ABC transmembrane type-1" evidence="9">
    <location>
        <begin position="75"/>
        <end position="281"/>
    </location>
</feature>
<keyword evidence="4" id="KW-1003">Cell membrane</keyword>
<keyword evidence="5 8" id="KW-0812">Transmembrane</keyword>
<feature type="domain" description="ABC transmembrane type-1" evidence="9">
    <location>
        <begin position="395"/>
        <end position="583"/>
    </location>
</feature>
<evidence type="ECO:0000313" key="10">
    <source>
        <dbReference type="EMBL" id="SDF57954.1"/>
    </source>
</evidence>
<evidence type="ECO:0000313" key="11">
    <source>
        <dbReference type="Proteomes" id="UP000198994"/>
    </source>
</evidence>
<dbReference type="CDD" id="cd06261">
    <property type="entry name" value="TM_PBP2"/>
    <property type="match status" value="2"/>
</dbReference>
<gene>
    <name evidence="10" type="ORF">SAMN04488105_13110</name>
</gene>
<feature type="transmembrane region" description="Helical" evidence="8">
    <location>
        <begin position="342"/>
        <end position="364"/>
    </location>
</feature>
<comment type="subcellular location">
    <subcellularLocation>
        <location evidence="1 8">Cell membrane</location>
        <topology evidence="1 8">Multi-pass membrane protein</topology>
    </subcellularLocation>
</comment>
<feature type="transmembrane region" description="Helical" evidence="8">
    <location>
        <begin position="21"/>
        <end position="42"/>
    </location>
</feature>
<dbReference type="AlphaFoldDB" id="A0A1G7M8N7"/>
<dbReference type="InterPro" id="IPR000515">
    <property type="entry name" value="MetI-like"/>
</dbReference>
<evidence type="ECO:0000256" key="2">
    <source>
        <dbReference type="ARBA" id="ARBA00007069"/>
    </source>
</evidence>
<feature type="transmembrane region" description="Helical" evidence="8">
    <location>
        <begin position="399"/>
        <end position="420"/>
    </location>
</feature>
<keyword evidence="3 8" id="KW-0813">Transport</keyword>
<organism evidence="10 11">
    <name type="scientific">Salipiger thiooxidans</name>
    <dbReference type="NCBI Taxonomy" id="282683"/>
    <lineage>
        <taxon>Bacteria</taxon>
        <taxon>Pseudomonadati</taxon>
        <taxon>Pseudomonadota</taxon>
        <taxon>Alphaproteobacteria</taxon>
        <taxon>Rhodobacterales</taxon>
        <taxon>Roseobacteraceae</taxon>
        <taxon>Salipiger</taxon>
    </lineage>
</organism>
<evidence type="ECO:0000256" key="8">
    <source>
        <dbReference type="RuleBase" id="RU363032"/>
    </source>
</evidence>
<feature type="transmembrane region" description="Helical" evidence="8">
    <location>
        <begin position="74"/>
        <end position="99"/>
    </location>
</feature>
<keyword evidence="11" id="KW-1185">Reference proteome</keyword>
<evidence type="ECO:0000256" key="4">
    <source>
        <dbReference type="ARBA" id="ARBA00022475"/>
    </source>
</evidence>
<evidence type="ECO:0000256" key="5">
    <source>
        <dbReference type="ARBA" id="ARBA00022692"/>
    </source>
</evidence>
<feature type="transmembrane region" description="Helical" evidence="8">
    <location>
        <begin position="564"/>
        <end position="583"/>
    </location>
</feature>
<dbReference type="InterPro" id="IPR035906">
    <property type="entry name" value="MetI-like_sf"/>
</dbReference>
<accession>A0A1G7M8N7</accession>
<keyword evidence="7 8" id="KW-0472">Membrane</keyword>
<feature type="transmembrane region" description="Helical" evidence="8">
    <location>
        <begin position="161"/>
        <end position="184"/>
    </location>
</feature>
<feature type="transmembrane region" description="Helical" evidence="8">
    <location>
        <begin position="432"/>
        <end position="455"/>
    </location>
</feature>
<protein>
    <submittedName>
        <fullName evidence="10">ABC-type spermidine/putrescine transport system, permease component I</fullName>
    </submittedName>
</protein>
<feature type="transmembrane region" description="Helical" evidence="8">
    <location>
        <begin position="205"/>
        <end position="238"/>
    </location>
</feature>
<dbReference type="STRING" id="282683.SAMN04488105_13110"/>
<feature type="transmembrane region" description="Helical" evidence="8">
    <location>
        <begin position="467"/>
        <end position="486"/>
    </location>
</feature>
<dbReference type="GO" id="GO:0005886">
    <property type="term" value="C:plasma membrane"/>
    <property type="evidence" value="ECO:0007669"/>
    <property type="project" value="UniProtKB-SubCell"/>
</dbReference>
<dbReference type="Proteomes" id="UP000198994">
    <property type="component" value="Unassembled WGS sequence"/>
</dbReference>
<proteinExistence type="inferred from homology"/>
<dbReference type="PANTHER" id="PTHR42929">
    <property type="entry name" value="INNER MEMBRANE ABC TRANSPORTER PERMEASE PROTEIN YDCU-RELATED-RELATED"/>
    <property type="match status" value="1"/>
</dbReference>
<dbReference type="PANTHER" id="PTHR42929:SF5">
    <property type="entry name" value="ABC TRANSPORTER PERMEASE PROTEIN"/>
    <property type="match status" value="1"/>
</dbReference>
<dbReference type="SUPFAM" id="SSF161098">
    <property type="entry name" value="MetI-like"/>
    <property type="match status" value="2"/>
</dbReference>
<evidence type="ECO:0000256" key="1">
    <source>
        <dbReference type="ARBA" id="ARBA00004651"/>
    </source>
</evidence>
<dbReference type="EMBL" id="FNAV01000031">
    <property type="protein sequence ID" value="SDF57954.1"/>
    <property type="molecule type" value="Genomic_DNA"/>
</dbReference>
<feature type="transmembrane region" description="Helical" evidence="8">
    <location>
        <begin position="507"/>
        <end position="529"/>
    </location>
</feature>
<comment type="similarity">
    <text evidence="2">Belongs to the binding-protein-dependent transport system permease family. CysTW subfamily.</text>
</comment>
<dbReference type="RefSeq" id="WP_089964039.1">
    <property type="nucleotide sequence ID" value="NZ_FNAV01000031.1"/>
</dbReference>
<dbReference type="OrthoDB" id="9807047at2"/>
<dbReference type="Gene3D" id="1.10.3720.10">
    <property type="entry name" value="MetI-like"/>
    <property type="match status" value="2"/>
</dbReference>
<evidence type="ECO:0000256" key="3">
    <source>
        <dbReference type="ARBA" id="ARBA00022448"/>
    </source>
</evidence>
<feature type="transmembrane region" description="Helical" evidence="8">
    <location>
        <begin position="258"/>
        <end position="281"/>
    </location>
</feature>
<name>A0A1G7M8N7_9RHOB</name>
<feature type="transmembrane region" description="Helical" evidence="8">
    <location>
        <begin position="111"/>
        <end position="132"/>
    </location>
</feature>
<evidence type="ECO:0000256" key="6">
    <source>
        <dbReference type="ARBA" id="ARBA00022989"/>
    </source>
</evidence>
<dbReference type="PROSITE" id="PS50928">
    <property type="entry name" value="ABC_TM1"/>
    <property type="match status" value="2"/>
</dbReference>
<reference evidence="11" key="1">
    <citation type="submission" date="2016-10" db="EMBL/GenBank/DDBJ databases">
        <authorList>
            <person name="Varghese N."/>
            <person name="Submissions S."/>
        </authorList>
    </citation>
    <scope>NUCLEOTIDE SEQUENCE [LARGE SCALE GENOMIC DNA]</scope>
    <source>
        <strain evidence="11">DSM 10146</strain>
    </source>
</reference>
<keyword evidence="6 8" id="KW-1133">Transmembrane helix</keyword>